<evidence type="ECO:0000313" key="1">
    <source>
        <dbReference type="EMBL" id="KAK5985058.1"/>
    </source>
</evidence>
<sequence length="168" mass="18756">EPPQIEPLIALLQTKWKLFRVKVARHKSASFEPSESCSGDSALHKTLRKRFNFITENGTMAEVNGDHWEGSYPMNMCADTPRITAVMSAGGYRDLPAIARLPIICTFGNPPDLKTRPDSDVCSKEAHYDQRTGSCVCNDPKSDIKVEHPDKYRNFPSVSSVRKSLCSI</sequence>
<keyword evidence="2" id="KW-1185">Reference proteome</keyword>
<comment type="caution">
    <text evidence="1">The sequence shown here is derived from an EMBL/GenBank/DDBJ whole genome shotgun (WGS) entry which is preliminary data.</text>
</comment>
<proteinExistence type="predicted"/>
<evidence type="ECO:0000313" key="2">
    <source>
        <dbReference type="Proteomes" id="UP001331761"/>
    </source>
</evidence>
<dbReference type="Proteomes" id="UP001331761">
    <property type="component" value="Unassembled WGS sequence"/>
</dbReference>
<feature type="non-terminal residue" evidence="1">
    <location>
        <position position="1"/>
    </location>
</feature>
<gene>
    <name evidence="1" type="ORF">GCK32_020196</name>
</gene>
<protein>
    <submittedName>
        <fullName evidence="1">Uncharacterized protein</fullName>
    </submittedName>
</protein>
<dbReference type="EMBL" id="WIXE01002163">
    <property type="protein sequence ID" value="KAK5985058.1"/>
    <property type="molecule type" value="Genomic_DNA"/>
</dbReference>
<organism evidence="1 2">
    <name type="scientific">Trichostrongylus colubriformis</name>
    <name type="common">Black scour worm</name>
    <dbReference type="NCBI Taxonomy" id="6319"/>
    <lineage>
        <taxon>Eukaryota</taxon>
        <taxon>Metazoa</taxon>
        <taxon>Ecdysozoa</taxon>
        <taxon>Nematoda</taxon>
        <taxon>Chromadorea</taxon>
        <taxon>Rhabditida</taxon>
        <taxon>Rhabditina</taxon>
        <taxon>Rhabditomorpha</taxon>
        <taxon>Strongyloidea</taxon>
        <taxon>Trichostrongylidae</taxon>
        <taxon>Trichostrongylus</taxon>
    </lineage>
</organism>
<reference evidence="1 2" key="1">
    <citation type="submission" date="2019-10" db="EMBL/GenBank/DDBJ databases">
        <title>Assembly and Annotation for the nematode Trichostrongylus colubriformis.</title>
        <authorList>
            <person name="Martin J."/>
        </authorList>
    </citation>
    <scope>NUCLEOTIDE SEQUENCE [LARGE SCALE GENOMIC DNA]</scope>
    <source>
        <strain evidence="1">G859</strain>
        <tissue evidence="1">Whole worm</tissue>
    </source>
</reference>
<name>A0AAN8GEK0_TRICO</name>
<accession>A0AAN8GEK0</accession>
<dbReference type="AlphaFoldDB" id="A0AAN8GEK0"/>